<dbReference type="RefSeq" id="WP_009743733.1">
    <property type="nucleotide sequence ID" value="NZ_CP017298.1"/>
</dbReference>
<evidence type="ECO:0000256" key="1">
    <source>
        <dbReference type="ARBA" id="ARBA00007378"/>
    </source>
</evidence>
<dbReference type="Gene3D" id="2.20.25.10">
    <property type="match status" value="1"/>
</dbReference>
<evidence type="ECO:0000313" key="2">
    <source>
        <dbReference type="EMBL" id="AOS47344.1"/>
    </source>
</evidence>
<dbReference type="AlphaFoldDB" id="A0A1D8B2I0"/>
<dbReference type="NCBIfam" id="TIGR03561">
    <property type="entry name" value="organ_hyd_perox"/>
    <property type="match status" value="1"/>
</dbReference>
<dbReference type="PANTHER" id="PTHR33797:SF2">
    <property type="entry name" value="ORGANIC HYDROPEROXIDE RESISTANCE PROTEIN-LIKE"/>
    <property type="match status" value="1"/>
</dbReference>
<dbReference type="GO" id="GO:0006979">
    <property type="term" value="P:response to oxidative stress"/>
    <property type="evidence" value="ECO:0007669"/>
    <property type="project" value="InterPro"/>
</dbReference>
<accession>A0A1D8B2I0</accession>
<keyword evidence="3" id="KW-1185">Reference proteome</keyword>
<dbReference type="InterPro" id="IPR036102">
    <property type="entry name" value="OsmC/Ohrsf"/>
</dbReference>
<protein>
    <submittedName>
        <fullName evidence="2">Ohr subfamily peroxiredoxin</fullName>
    </submittedName>
</protein>
<dbReference type="InterPro" id="IPR019953">
    <property type="entry name" value="OHR"/>
</dbReference>
<proteinExistence type="inferred from homology"/>
<dbReference type="KEGG" id="phon:BH719_05255"/>
<organism evidence="2 3">
    <name type="scientific">Pauljensenia hongkongensis</name>
    <dbReference type="NCBI Taxonomy" id="178339"/>
    <lineage>
        <taxon>Bacteria</taxon>
        <taxon>Bacillati</taxon>
        <taxon>Actinomycetota</taxon>
        <taxon>Actinomycetes</taxon>
        <taxon>Actinomycetales</taxon>
        <taxon>Actinomycetaceae</taxon>
        <taxon>Pauljensenia</taxon>
    </lineage>
</organism>
<comment type="similarity">
    <text evidence="1">Belongs to the OsmC/Ohr family.</text>
</comment>
<dbReference type="EMBL" id="CP017298">
    <property type="protein sequence ID" value="AOS47344.1"/>
    <property type="molecule type" value="Genomic_DNA"/>
</dbReference>
<dbReference type="InterPro" id="IPR003718">
    <property type="entry name" value="OsmC/Ohr_fam"/>
</dbReference>
<sequence>MNTPTRIAYSVTAQSTGGRAGRATTADPELALDLRAPVELGGPGGGSNPEQLFAMGYGACFQGAMGLVAKDFGLDISESVVRTTIGIGPEGSSFALTAVIEVLVPGADTARVQALADKAHELCPYSKATRGNVPVEVKAVSAL</sequence>
<dbReference type="Pfam" id="PF02566">
    <property type="entry name" value="OsmC"/>
    <property type="match status" value="1"/>
</dbReference>
<dbReference type="PANTHER" id="PTHR33797">
    <property type="entry name" value="ORGANIC HYDROPEROXIDE RESISTANCE PROTEIN-LIKE"/>
    <property type="match status" value="1"/>
</dbReference>
<dbReference type="InterPro" id="IPR015946">
    <property type="entry name" value="KH_dom-like_a/b"/>
</dbReference>
<gene>
    <name evidence="2" type="ORF">BH719_05255</name>
</gene>
<dbReference type="STRING" id="178339.BH719_05255"/>
<dbReference type="Proteomes" id="UP000095214">
    <property type="component" value="Chromosome"/>
</dbReference>
<reference evidence="2 3" key="1">
    <citation type="submission" date="2016-09" db="EMBL/GenBank/DDBJ databases">
        <title>Complete genome sequence of Actinomyces hongkongensis HKU8.</title>
        <authorList>
            <person name="Gao Y.-X."/>
            <person name="Zhou Y.-Y."/>
            <person name="Xie Y."/>
            <person name="Wang M."/>
            <person name="Wang S.-J."/>
            <person name="Shen S.-G."/>
        </authorList>
    </citation>
    <scope>NUCLEOTIDE SEQUENCE [LARGE SCALE GENOMIC DNA]</scope>
    <source>
        <strain evidence="2 3">HKU8</strain>
    </source>
</reference>
<dbReference type="SUPFAM" id="SSF82784">
    <property type="entry name" value="OsmC-like"/>
    <property type="match status" value="1"/>
</dbReference>
<evidence type="ECO:0000313" key="3">
    <source>
        <dbReference type="Proteomes" id="UP000095214"/>
    </source>
</evidence>
<name>A0A1D8B2I0_9ACTO</name>
<dbReference type="Gene3D" id="3.30.300.20">
    <property type="match status" value="1"/>
</dbReference>
<dbReference type="OrthoDB" id="9797508at2"/>